<evidence type="ECO:0000313" key="1">
    <source>
        <dbReference type="EMBL" id="GAP52523.1"/>
    </source>
</evidence>
<sequence>MPLGFPHDFVREPAITRAIYGDRWPAIKDRRSTHRRTAHDVL</sequence>
<dbReference type="Proteomes" id="UP000053859">
    <property type="component" value="Unassembled WGS sequence"/>
</dbReference>
<protein>
    <submittedName>
        <fullName evidence="1">Aln4 ketoreductase</fullName>
    </submittedName>
</protein>
<organism evidence="1 2">
    <name type="scientific">Streptomyces azureus</name>
    <dbReference type="NCBI Taxonomy" id="146537"/>
    <lineage>
        <taxon>Bacteria</taxon>
        <taxon>Bacillati</taxon>
        <taxon>Actinomycetota</taxon>
        <taxon>Actinomycetes</taxon>
        <taxon>Kitasatosporales</taxon>
        <taxon>Streptomycetaceae</taxon>
        <taxon>Streptomyces</taxon>
    </lineage>
</organism>
<evidence type="ECO:0000313" key="2">
    <source>
        <dbReference type="Proteomes" id="UP000053859"/>
    </source>
</evidence>
<proteinExistence type="predicted"/>
<reference evidence="1" key="1">
    <citation type="journal article" date="2015" name="Genome Announc.">
        <title>Draft Genome Sequence of Thiostrepton-Producing Streptomyces azureus ATCC 14921.</title>
        <authorList>
            <person name="Sakihara K."/>
            <person name="Maeda J."/>
            <person name="Tashiro K."/>
            <person name="Fujino Y."/>
            <person name="Kuhara S."/>
            <person name="Ohshima T."/>
            <person name="Ogata S."/>
            <person name="Doi K."/>
        </authorList>
    </citation>
    <scope>NUCLEOTIDE SEQUENCE [LARGE SCALE GENOMIC DNA]</scope>
    <source>
        <strain evidence="1">ATCC14921</strain>
    </source>
</reference>
<dbReference type="AlphaFoldDB" id="A0A0K8PXU2"/>
<gene>
    <name evidence="1" type="ORF">SAZU_7400</name>
</gene>
<keyword evidence="2" id="KW-1185">Reference proteome</keyword>
<name>A0A0K8PXU2_STRAJ</name>
<dbReference type="PATRIC" id="fig|146537.3.peg.7790"/>
<accession>A0A0K8PXU2</accession>
<dbReference type="EMBL" id="DF968448">
    <property type="protein sequence ID" value="GAP52523.1"/>
    <property type="molecule type" value="Genomic_DNA"/>
</dbReference>